<feature type="transmembrane region" description="Helical" evidence="1">
    <location>
        <begin position="34"/>
        <end position="55"/>
    </location>
</feature>
<feature type="transmembrane region" description="Helical" evidence="1">
    <location>
        <begin position="94"/>
        <end position="114"/>
    </location>
</feature>
<feature type="transmembrane region" description="Helical" evidence="1">
    <location>
        <begin position="67"/>
        <end position="88"/>
    </location>
</feature>
<feature type="non-terminal residue" evidence="3">
    <location>
        <position position="281"/>
    </location>
</feature>
<feature type="domain" description="DUF112" evidence="2">
    <location>
        <begin position="1"/>
        <end position="281"/>
    </location>
</feature>
<feature type="transmembrane region" description="Helical" evidence="1">
    <location>
        <begin position="250"/>
        <end position="273"/>
    </location>
</feature>
<evidence type="ECO:0000313" key="3">
    <source>
        <dbReference type="EMBL" id="GAI30132.1"/>
    </source>
</evidence>
<keyword evidence="1" id="KW-0472">Membrane</keyword>
<reference evidence="3" key="1">
    <citation type="journal article" date="2014" name="Front. Microbiol.">
        <title>High frequency of phylogenetically diverse reductive dehalogenase-homologous genes in deep subseafloor sedimentary metagenomes.</title>
        <authorList>
            <person name="Kawai M."/>
            <person name="Futagami T."/>
            <person name="Toyoda A."/>
            <person name="Takaki Y."/>
            <person name="Nishi S."/>
            <person name="Hori S."/>
            <person name="Arai W."/>
            <person name="Tsubouchi T."/>
            <person name="Morono Y."/>
            <person name="Uchiyama I."/>
            <person name="Ito T."/>
            <person name="Fujiyama A."/>
            <person name="Inagaki F."/>
            <person name="Takami H."/>
        </authorList>
    </citation>
    <scope>NUCLEOTIDE SEQUENCE</scope>
    <source>
        <strain evidence="3">Expedition CK06-06</strain>
    </source>
</reference>
<dbReference type="PANTHER" id="PTHR35342">
    <property type="entry name" value="TRICARBOXYLIC TRANSPORT PROTEIN"/>
    <property type="match status" value="1"/>
</dbReference>
<name>X1MEQ6_9ZZZZ</name>
<organism evidence="3">
    <name type="scientific">marine sediment metagenome</name>
    <dbReference type="NCBI Taxonomy" id="412755"/>
    <lineage>
        <taxon>unclassified sequences</taxon>
        <taxon>metagenomes</taxon>
        <taxon>ecological metagenomes</taxon>
    </lineage>
</organism>
<dbReference type="EMBL" id="BARV01018036">
    <property type="protein sequence ID" value="GAI30132.1"/>
    <property type="molecule type" value="Genomic_DNA"/>
</dbReference>
<sequence length="281" mass="29379">SITAILFNIPGTPMAAATALDGHPMKLQGKGLRALEMALFASVIGGTFSNFLLLFTAPPLARIALKFGPAEVAALIFFSLTVVASLMGDTPLEIWKGLVSLGGGLSLAMIGLDMMTTTRRYGFGIVGLDSGINFVTAIVGLLALSEVLVQTEKIVNLKLYNFKDEIRSSEKLTWRSRINDIRICAIDILRSSLVGSFIGALPGLGATTASFMSYGEAKRASKHPETFGKGEIRGVAAPEAGNNAVCAASLIPLVTLGIPGSIVAAALFGAFMIQGMMPGPM</sequence>
<dbReference type="Pfam" id="PF01970">
    <property type="entry name" value="TctA"/>
    <property type="match status" value="1"/>
</dbReference>
<comment type="caution">
    <text evidence="3">The sequence shown here is derived from an EMBL/GenBank/DDBJ whole genome shotgun (WGS) entry which is preliminary data.</text>
</comment>
<evidence type="ECO:0000256" key="1">
    <source>
        <dbReference type="SAM" id="Phobius"/>
    </source>
</evidence>
<feature type="transmembrane region" description="Helical" evidence="1">
    <location>
        <begin position="121"/>
        <end position="144"/>
    </location>
</feature>
<evidence type="ECO:0000259" key="2">
    <source>
        <dbReference type="Pfam" id="PF01970"/>
    </source>
</evidence>
<gene>
    <name evidence="3" type="ORF">S06H3_30610</name>
</gene>
<accession>X1MEQ6</accession>
<feature type="non-terminal residue" evidence="3">
    <location>
        <position position="1"/>
    </location>
</feature>
<dbReference type="InterPro" id="IPR002823">
    <property type="entry name" value="DUF112_TM"/>
</dbReference>
<proteinExistence type="predicted"/>
<keyword evidence="1" id="KW-0812">Transmembrane</keyword>
<keyword evidence="1" id="KW-1133">Transmembrane helix</keyword>
<dbReference type="PANTHER" id="PTHR35342:SF5">
    <property type="entry name" value="TRICARBOXYLIC TRANSPORT PROTEIN"/>
    <property type="match status" value="1"/>
</dbReference>
<protein>
    <recommendedName>
        <fullName evidence="2">DUF112 domain-containing protein</fullName>
    </recommendedName>
</protein>
<dbReference type="AlphaFoldDB" id="X1MEQ6"/>